<reference evidence="3" key="1">
    <citation type="journal article" date="2019" name="Int. J. Syst. Evol. Microbiol.">
        <title>The Global Catalogue of Microorganisms (GCM) 10K type strain sequencing project: providing services to taxonomists for standard genome sequencing and annotation.</title>
        <authorList>
            <consortium name="The Broad Institute Genomics Platform"/>
            <consortium name="The Broad Institute Genome Sequencing Center for Infectious Disease"/>
            <person name="Wu L."/>
            <person name="Ma J."/>
        </authorList>
    </citation>
    <scope>NUCLEOTIDE SEQUENCE [LARGE SCALE GENOMIC DNA]</scope>
    <source>
        <strain evidence="3">JCM 18304</strain>
    </source>
</reference>
<evidence type="ECO:0000313" key="3">
    <source>
        <dbReference type="Proteomes" id="UP001501570"/>
    </source>
</evidence>
<name>A0ABP9SFN3_9ACTN</name>
<comment type="caution">
    <text evidence="2">The sequence shown here is derived from an EMBL/GenBank/DDBJ whole genome shotgun (WGS) entry which is preliminary data.</text>
</comment>
<dbReference type="Pfam" id="PF00246">
    <property type="entry name" value="Peptidase_M14"/>
    <property type="match status" value="1"/>
</dbReference>
<sequence>MFGHRYLGAGRLSRRYPAIVPLGVVGVLAALFMSAPAQHSQQNQKTTVAAVNSKGGSIPSPKQYFGFDMGATGELQTWDQATDYLRLIGDRSNLVTYTNFAKTSLGNDYPYVLVSSAKNLGNIKQIMADNAKLSDPRGLSAKQAQDLAKKTVPVVYVEGTIHSTEEVGTPSIINAIYRLATEKSDFTNRVLNNTVMLFVPSQNPDGQMLVNDYFNQTADTSYSRIYPDLYSHYAGHDDNRDWYQFNLPESRAREQLFEMYHPVYQELIHQDASNAPRLYTAPYEEPLGNEIDPNTIETAGKLGLSQAEAMTAVGDTGVGHGNSYGVFWTADVADRDSYTGSSILINEIAQLNNLVYPVTSTNGKPLACGPISDQANSMDCPNPYNSTTWTFEQAVKYTDDAIYGAVDEVAKDPQTYLYNNLYTVASDAMTWTGGPYAYVVPANQRDPYAVYQLLSTLDFSKVEINQATAAFSANGKTYPAGSWVIKVQQPLGRYASEILNVDQYPDVRACSTCPLIFPYSEMTDNLPMELGVTVDSVKTAFDAPLKLLHGIAPAKVTMPPAPATHGAYLVDPNSYGIASFLSALQSANLQTFRTAAQFTSAGHTFAPGTIVIPPSGQARSVLQKAAAATGIPVYASNQTPQVQGFALKPGTKVGLIRGLNQQPGGWLEYMMDEYHVNWQAVTHDDYADLGQFDTIILGDGVSQNTIQNGLNTANYPPDWAWAAGAGATGWSELHDWVTGGGNLIALGSASTTAQQLLGLPMQNVRTSAVNVPGSDLRATYDPTVPAAWGMPQQWPVWYDNNPAWKITDTTNAQVASSYPNDSSTLLASGYESGSDALKGASNIATFKVGNGQATIAGTDLNFRAWTKVDWLVVANMIYQGPSKPVSATQMVSQPSFATLSAH</sequence>
<dbReference type="Gene3D" id="3.40.630.10">
    <property type="entry name" value="Zn peptidases"/>
    <property type="match status" value="1"/>
</dbReference>
<protein>
    <recommendedName>
        <fullName evidence="1">Peptidase M14 domain-containing protein</fullName>
    </recommendedName>
</protein>
<dbReference type="InterPro" id="IPR000834">
    <property type="entry name" value="Peptidase_M14"/>
</dbReference>
<gene>
    <name evidence="2" type="ORF">GCM10023322_58930</name>
</gene>
<evidence type="ECO:0000259" key="1">
    <source>
        <dbReference type="Pfam" id="PF00246"/>
    </source>
</evidence>
<organism evidence="2 3">
    <name type="scientific">Rugosimonospora acidiphila</name>
    <dbReference type="NCBI Taxonomy" id="556531"/>
    <lineage>
        <taxon>Bacteria</taxon>
        <taxon>Bacillati</taxon>
        <taxon>Actinomycetota</taxon>
        <taxon>Actinomycetes</taxon>
        <taxon>Micromonosporales</taxon>
        <taxon>Micromonosporaceae</taxon>
        <taxon>Rugosimonospora</taxon>
    </lineage>
</organism>
<dbReference type="InterPro" id="IPR029062">
    <property type="entry name" value="Class_I_gatase-like"/>
</dbReference>
<dbReference type="EMBL" id="BAABJQ010000021">
    <property type="protein sequence ID" value="GAA5194463.1"/>
    <property type="molecule type" value="Genomic_DNA"/>
</dbReference>
<keyword evidence="3" id="KW-1185">Reference proteome</keyword>
<dbReference type="SUPFAM" id="SSF53187">
    <property type="entry name" value="Zn-dependent exopeptidases"/>
    <property type="match status" value="1"/>
</dbReference>
<dbReference type="SUPFAM" id="SSF52317">
    <property type="entry name" value="Class I glutamine amidotransferase-like"/>
    <property type="match status" value="1"/>
</dbReference>
<feature type="domain" description="Peptidase M14" evidence="1">
    <location>
        <begin position="88"/>
        <end position="245"/>
    </location>
</feature>
<proteinExistence type="predicted"/>
<evidence type="ECO:0000313" key="2">
    <source>
        <dbReference type="EMBL" id="GAA5194463.1"/>
    </source>
</evidence>
<accession>A0ABP9SFN3</accession>
<dbReference type="Proteomes" id="UP001501570">
    <property type="component" value="Unassembled WGS sequence"/>
</dbReference>